<organism evidence="1 2">
    <name type="scientific">Ralstonia insidiosa</name>
    <dbReference type="NCBI Taxonomy" id="190721"/>
    <lineage>
        <taxon>Bacteria</taxon>
        <taxon>Pseudomonadati</taxon>
        <taxon>Pseudomonadota</taxon>
        <taxon>Betaproteobacteria</taxon>
        <taxon>Burkholderiales</taxon>
        <taxon>Burkholderiaceae</taxon>
        <taxon>Ralstonia</taxon>
    </lineage>
</organism>
<protein>
    <submittedName>
        <fullName evidence="1">Uncharacterized protein</fullName>
    </submittedName>
</protein>
<gene>
    <name evidence="1" type="ORF">HGR00_18385</name>
</gene>
<dbReference type="RefSeq" id="WP_169340825.1">
    <property type="nucleotide sequence ID" value="NZ_JABBZM010000017.1"/>
</dbReference>
<dbReference type="AlphaFoldDB" id="A0A848NXU8"/>
<comment type="caution">
    <text evidence="1">The sequence shown here is derived from an EMBL/GenBank/DDBJ whole genome shotgun (WGS) entry which is preliminary data.</text>
</comment>
<sequence length="45" mass="5058">MFIVRYRDSKAVVDTLDTLVAAVTWLQGRALPGLFEIVGRHQEAN</sequence>
<evidence type="ECO:0000313" key="2">
    <source>
        <dbReference type="Proteomes" id="UP000575469"/>
    </source>
</evidence>
<dbReference type="Proteomes" id="UP000575469">
    <property type="component" value="Unassembled WGS sequence"/>
</dbReference>
<accession>A0A848NXU8</accession>
<dbReference type="EMBL" id="JABBZM010000017">
    <property type="protein sequence ID" value="NMV39882.1"/>
    <property type="molecule type" value="Genomic_DNA"/>
</dbReference>
<evidence type="ECO:0000313" key="1">
    <source>
        <dbReference type="EMBL" id="NMV39882.1"/>
    </source>
</evidence>
<reference evidence="1 2" key="1">
    <citation type="submission" date="2020-04" db="EMBL/GenBank/DDBJ databases">
        <title>Ralstonia insidiosa genome sequencing and assembly.</title>
        <authorList>
            <person name="Martins R.C.R."/>
            <person name="Perdigao-Neto L.V."/>
            <person name="Levin A.S.S."/>
            <person name="Costa S.F."/>
        </authorList>
    </citation>
    <scope>NUCLEOTIDE SEQUENCE [LARGE SCALE GENOMIC DNA]</scope>
    <source>
        <strain evidence="1 2">5047</strain>
    </source>
</reference>
<proteinExistence type="predicted"/>
<name>A0A848NXU8_9RALS</name>